<accession>A0A5B7JHL2</accession>
<dbReference type="Proteomes" id="UP000324222">
    <property type="component" value="Unassembled WGS sequence"/>
</dbReference>
<dbReference type="EMBL" id="VSRR010089145">
    <property type="protein sequence ID" value="MPC91834.1"/>
    <property type="molecule type" value="Genomic_DNA"/>
</dbReference>
<feature type="region of interest" description="Disordered" evidence="1">
    <location>
        <begin position="47"/>
        <end position="69"/>
    </location>
</feature>
<name>A0A5B7JHL2_PORTR</name>
<dbReference type="AlphaFoldDB" id="A0A5B7JHL2"/>
<evidence type="ECO:0000313" key="3">
    <source>
        <dbReference type="Proteomes" id="UP000324222"/>
    </source>
</evidence>
<keyword evidence="3" id="KW-1185">Reference proteome</keyword>
<proteinExistence type="predicted"/>
<evidence type="ECO:0000256" key="1">
    <source>
        <dbReference type="SAM" id="MobiDB-lite"/>
    </source>
</evidence>
<reference evidence="2 3" key="1">
    <citation type="submission" date="2019-05" db="EMBL/GenBank/DDBJ databases">
        <title>Another draft genome of Portunus trituberculatus and its Hox gene families provides insights of decapod evolution.</title>
        <authorList>
            <person name="Jeong J.-H."/>
            <person name="Song I."/>
            <person name="Kim S."/>
            <person name="Choi T."/>
            <person name="Kim D."/>
            <person name="Ryu S."/>
            <person name="Kim W."/>
        </authorList>
    </citation>
    <scope>NUCLEOTIDE SEQUENCE [LARGE SCALE GENOMIC DNA]</scope>
    <source>
        <tissue evidence="2">Muscle</tissue>
    </source>
</reference>
<evidence type="ECO:0000313" key="2">
    <source>
        <dbReference type="EMBL" id="MPC91834.1"/>
    </source>
</evidence>
<protein>
    <submittedName>
        <fullName evidence="2">Uncharacterized protein</fullName>
    </submittedName>
</protein>
<organism evidence="2 3">
    <name type="scientific">Portunus trituberculatus</name>
    <name type="common">Swimming crab</name>
    <name type="synonym">Neptunus trituberculatus</name>
    <dbReference type="NCBI Taxonomy" id="210409"/>
    <lineage>
        <taxon>Eukaryota</taxon>
        <taxon>Metazoa</taxon>
        <taxon>Ecdysozoa</taxon>
        <taxon>Arthropoda</taxon>
        <taxon>Crustacea</taxon>
        <taxon>Multicrustacea</taxon>
        <taxon>Malacostraca</taxon>
        <taxon>Eumalacostraca</taxon>
        <taxon>Eucarida</taxon>
        <taxon>Decapoda</taxon>
        <taxon>Pleocyemata</taxon>
        <taxon>Brachyura</taxon>
        <taxon>Eubrachyura</taxon>
        <taxon>Portunoidea</taxon>
        <taxon>Portunidae</taxon>
        <taxon>Portuninae</taxon>
        <taxon>Portunus</taxon>
    </lineage>
</organism>
<gene>
    <name evidence="2" type="ORF">E2C01_086894</name>
</gene>
<comment type="caution">
    <text evidence="2">The sequence shown here is derived from an EMBL/GenBank/DDBJ whole genome shotgun (WGS) entry which is preliminary data.</text>
</comment>
<sequence length="69" mass="7353">MHTQQVAGQHVMHASLSACTAAVMLSPSGVSSVNQPFAQRCRNVRLRTARQPISARRPPSAGPDWPSCG</sequence>